<keyword evidence="4" id="KW-0012">Acyltransferase</keyword>
<feature type="domain" description="SGNH" evidence="3">
    <location>
        <begin position="400"/>
        <end position="648"/>
    </location>
</feature>
<dbReference type="GO" id="GO:0016746">
    <property type="term" value="F:acyltransferase activity"/>
    <property type="evidence" value="ECO:0007669"/>
    <property type="project" value="UniProtKB-KW"/>
</dbReference>
<feature type="transmembrane region" description="Helical" evidence="1">
    <location>
        <begin position="316"/>
        <end position="335"/>
    </location>
</feature>
<feature type="transmembrane region" description="Helical" evidence="1">
    <location>
        <begin position="21"/>
        <end position="41"/>
    </location>
</feature>
<name>A0ABT2PHQ0_9BURK</name>
<proteinExistence type="predicted"/>
<dbReference type="InterPro" id="IPR002656">
    <property type="entry name" value="Acyl_transf_3_dom"/>
</dbReference>
<reference evidence="4 5" key="1">
    <citation type="submission" date="2022-09" db="EMBL/GenBank/DDBJ databases">
        <title>Draft genome of isolate Be4.</title>
        <authorList>
            <person name="Sanchez-Castro I."/>
            <person name="Martinez-Rodriguez P."/>
            <person name="Descostes M."/>
            <person name="Merroun M."/>
        </authorList>
    </citation>
    <scope>NUCLEOTIDE SEQUENCE [LARGE SCALE GENOMIC DNA]</scope>
    <source>
        <strain evidence="4 5">Be4</strain>
    </source>
</reference>
<evidence type="ECO:0000256" key="1">
    <source>
        <dbReference type="SAM" id="Phobius"/>
    </source>
</evidence>
<comment type="caution">
    <text evidence="4">The sequence shown here is derived from an EMBL/GenBank/DDBJ whole genome shotgun (WGS) entry which is preliminary data.</text>
</comment>
<feature type="domain" description="Acyltransferase 3" evidence="2">
    <location>
        <begin position="14"/>
        <end position="330"/>
    </location>
</feature>
<feature type="transmembrane region" description="Helical" evidence="1">
    <location>
        <begin position="149"/>
        <end position="165"/>
    </location>
</feature>
<dbReference type="PANTHER" id="PTHR23028">
    <property type="entry name" value="ACETYLTRANSFERASE"/>
    <property type="match status" value="1"/>
</dbReference>
<dbReference type="InterPro" id="IPR050879">
    <property type="entry name" value="Acyltransferase_3"/>
</dbReference>
<dbReference type="InterPro" id="IPR043968">
    <property type="entry name" value="SGNH"/>
</dbReference>
<dbReference type="Proteomes" id="UP001525968">
    <property type="component" value="Unassembled WGS sequence"/>
</dbReference>
<gene>
    <name evidence="4" type="ORF">N0K08_03445</name>
</gene>
<evidence type="ECO:0000259" key="3">
    <source>
        <dbReference type="Pfam" id="PF19040"/>
    </source>
</evidence>
<feature type="transmembrane region" description="Helical" evidence="1">
    <location>
        <begin position="80"/>
        <end position="99"/>
    </location>
</feature>
<feature type="transmembrane region" description="Helical" evidence="1">
    <location>
        <begin position="172"/>
        <end position="191"/>
    </location>
</feature>
<evidence type="ECO:0000259" key="2">
    <source>
        <dbReference type="Pfam" id="PF01757"/>
    </source>
</evidence>
<feature type="transmembrane region" description="Helical" evidence="1">
    <location>
        <begin position="197"/>
        <end position="219"/>
    </location>
</feature>
<dbReference type="RefSeq" id="WP_261498607.1">
    <property type="nucleotide sequence ID" value="NZ_JAODYH010000002.1"/>
</dbReference>
<dbReference type="EMBL" id="JAODYH010000002">
    <property type="protein sequence ID" value="MCT9809673.1"/>
    <property type="molecule type" value="Genomic_DNA"/>
</dbReference>
<keyword evidence="5" id="KW-1185">Reference proteome</keyword>
<protein>
    <submittedName>
        <fullName evidence="4">Acyltransferase</fullName>
    </submittedName>
</protein>
<organism evidence="4 5">
    <name type="scientific">Acidovorax bellezanensis</name>
    <dbReference type="NCBI Taxonomy" id="2976702"/>
    <lineage>
        <taxon>Bacteria</taxon>
        <taxon>Pseudomonadati</taxon>
        <taxon>Pseudomonadota</taxon>
        <taxon>Betaproteobacteria</taxon>
        <taxon>Burkholderiales</taxon>
        <taxon>Comamonadaceae</taxon>
        <taxon>Acidovorax</taxon>
    </lineage>
</organism>
<accession>A0ABT2PHQ0</accession>
<dbReference type="Pfam" id="PF19040">
    <property type="entry name" value="SGNH"/>
    <property type="match status" value="1"/>
</dbReference>
<feature type="transmembrane region" description="Helical" evidence="1">
    <location>
        <begin position="347"/>
        <end position="371"/>
    </location>
</feature>
<feature type="transmembrane region" description="Helical" evidence="1">
    <location>
        <begin position="231"/>
        <end position="249"/>
    </location>
</feature>
<feature type="transmembrane region" description="Helical" evidence="1">
    <location>
        <begin position="292"/>
        <end position="310"/>
    </location>
</feature>
<evidence type="ECO:0000313" key="4">
    <source>
        <dbReference type="EMBL" id="MCT9809673.1"/>
    </source>
</evidence>
<keyword evidence="1" id="KW-1133">Transmembrane helix</keyword>
<dbReference type="PANTHER" id="PTHR23028:SF53">
    <property type="entry name" value="ACYL_TRANSF_3 DOMAIN-CONTAINING PROTEIN"/>
    <property type="match status" value="1"/>
</dbReference>
<keyword evidence="1" id="KW-0812">Transmembrane</keyword>
<keyword evidence="1" id="KW-0472">Membrane</keyword>
<feature type="transmembrane region" description="Helical" evidence="1">
    <location>
        <begin position="255"/>
        <end position="272"/>
    </location>
</feature>
<sequence>MIKDSSIAPGFRGDINGLRAWAVLAVIFYHFGVPGFGGGFVGVDVFFVISGFLMTGIVVNGLERGGFSLLAFYLARARRILPALIVLCAVLLTLGWWVLLPLDYKALGAHAVSSLVFLSNIKFWREAGYFDAASHEKWLLHTWSLAVEWQFYLLLPVVLLGVWKWRPGRRGVVVVMVVGLLTSLALSVVVTSLRPTAAFYLLPTRAWEMLAGGLVFLLANRWALTARQRTVLEMAGIALVIGSIAGFAASSPWPGWRAMVPVIGTAAVLLAAQPASRWTGSSIAQWLGTRSYSLYLWHWPIVVALTYLEWQADSMAIVAGLVLTLVLGDLSYRLVEVPARVHLNRFRLGWGAAALLGTAIAMAAPGAAVFLKDGVTGRFASEIEVIEAEALNKNPRQGACHIGTGAGSPSCRFGGEQLRAIVMGDSHANAIVSAVAAATLSSKDGVMEWTSSGCPIMQGVKSTIFENWPCVDFINWAVREMKGISSEIPVVIVNRHGQYALGKNEGHGKSNIPEVYFSRQYATSDSEYLKEYGDHLTDTACQLALSRPVYLVRPIPELGTDVPKTARSMVWGQRTDASISLADYHQRNAFVLKAQDAARDRCGVKILDPLPYLCPDGRCIDVKNGRPIYYDDDHLSEYGNKLLIPMFAEMFRLNSGSSAGI</sequence>
<dbReference type="Pfam" id="PF01757">
    <property type="entry name" value="Acyl_transf_3"/>
    <property type="match status" value="1"/>
</dbReference>
<keyword evidence="4" id="KW-0808">Transferase</keyword>
<feature type="transmembrane region" description="Helical" evidence="1">
    <location>
        <begin position="47"/>
        <end position="73"/>
    </location>
</feature>
<evidence type="ECO:0000313" key="5">
    <source>
        <dbReference type="Proteomes" id="UP001525968"/>
    </source>
</evidence>